<comment type="catalytic activity">
    <reaction evidence="6">
        <text>(sulfur carrier)-H + L-cysteine = (sulfur carrier)-SH + L-alanine</text>
        <dbReference type="Rhea" id="RHEA:43892"/>
        <dbReference type="Rhea" id="RHEA-COMP:14737"/>
        <dbReference type="Rhea" id="RHEA-COMP:14739"/>
        <dbReference type="ChEBI" id="CHEBI:29917"/>
        <dbReference type="ChEBI" id="CHEBI:35235"/>
        <dbReference type="ChEBI" id="CHEBI:57972"/>
        <dbReference type="ChEBI" id="CHEBI:64428"/>
        <dbReference type="EC" id="2.8.1.7"/>
    </reaction>
</comment>
<dbReference type="PIRSF" id="PIRSF005572">
    <property type="entry name" value="NifS"/>
    <property type="match status" value="1"/>
</dbReference>
<reference evidence="8" key="1">
    <citation type="submission" date="2018-06" db="EMBL/GenBank/DDBJ databases">
        <authorList>
            <person name="Zhirakovskaya E."/>
        </authorList>
    </citation>
    <scope>NUCLEOTIDE SEQUENCE</scope>
</reference>
<dbReference type="SUPFAM" id="SSF53383">
    <property type="entry name" value="PLP-dependent transferases"/>
    <property type="match status" value="1"/>
</dbReference>
<feature type="domain" description="Aminotransferase class V" evidence="7">
    <location>
        <begin position="23"/>
        <end position="391"/>
    </location>
</feature>
<dbReference type="EC" id="2.8.1.7" evidence="3"/>
<dbReference type="EMBL" id="UOET01000455">
    <property type="protein sequence ID" value="VAW30014.1"/>
    <property type="molecule type" value="Genomic_DNA"/>
</dbReference>
<dbReference type="Gene3D" id="3.90.1150.10">
    <property type="entry name" value="Aspartate Aminotransferase, domain 1"/>
    <property type="match status" value="1"/>
</dbReference>
<dbReference type="AlphaFoldDB" id="A0A3B0VDV5"/>
<accession>A0A3B0VDV5</accession>
<sequence length="403" mass="45073">MDINRIRKDFPILDQKINGKPLVYLDNAATTQKPLPVIQRISDYYLKENSNVHRGVHHLSQVATEAYENARKYVADFINAGESKEIIFTRGTTESINLLATVFAPWVKAGDEIVVSGMEHHSNLVPWQQLCEKKKARLKVLPVDLNGTLDLNFLEKMLTPRVKLLAITHLSNVLGTINPVKEIVRIAHNKGVPVLLDGAQGIAHTKVDVQDLDADFYAFSGHKMYAPMGIGVLYGRSVWLQKLPPYQFGGEMIAEVSLEKATFNELPYKYEAGTPNVAGALGLEAALRYVNETGWEDILEHEDALFHYASEKLENIDGMRIIGRAKDKAAVISFLVDDIHPFDLGTLLDQMGIAVRTGHHCVQPLMDFYCIPGTVRASFAMYNTLEEIDIFTEAVREAVSMLR</sequence>
<evidence type="ECO:0000259" key="7">
    <source>
        <dbReference type="Pfam" id="PF00266"/>
    </source>
</evidence>
<keyword evidence="5" id="KW-0663">Pyridoxal phosphate</keyword>
<dbReference type="InterPro" id="IPR015424">
    <property type="entry name" value="PyrdxlP-dep_Trfase"/>
</dbReference>
<dbReference type="CDD" id="cd06453">
    <property type="entry name" value="SufS_like"/>
    <property type="match status" value="1"/>
</dbReference>
<dbReference type="InterPro" id="IPR010970">
    <property type="entry name" value="Cys_dSase_SufS"/>
</dbReference>
<dbReference type="GO" id="GO:0006534">
    <property type="term" value="P:cysteine metabolic process"/>
    <property type="evidence" value="ECO:0007669"/>
    <property type="project" value="InterPro"/>
</dbReference>
<evidence type="ECO:0000256" key="3">
    <source>
        <dbReference type="ARBA" id="ARBA00012239"/>
    </source>
</evidence>
<protein>
    <recommendedName>
        <fullName evidence="3">cysteine desulfurase</fullName>
        <ecNumber evidence="3">2.8.1.7</ecNumber>
    </recommendedName>
</protein>
<dbReference type="InterPro" id="IPR016454">
    <property type="entry name" value="Cysteine_dSase"/>
</dbReference>
<evidence type="ECO:0000256" key="6">
    <source>
        <dbReference type="ARBA" id="ARBA00050776"/>
    </source>
</evidence>
<name>A0A3B0VDV5_9ZZZZ</name>
<dbReference type="Pfam" id="PF00266">
    <property type="entry name" value="Aminotran_5"/>
    <property type="match status" value="1"/>
</dbReference>
<evidence type="ECO:0000256" key="2">
    <source>
        <dbReference type="ARBA" id="ARBA00010447"/>
    </source>
</evidence>
<dbReference type="GO" id="GO:0030170">
    <property type="term" value="F:pyridoxal phosphate binding"/>
    <property type="evidence" value="ECO:0007669"/>
    <property type="project" value="InterPro"/>
</dbReference>
<dbReference type="PANTHER" id="PTHR43586:SF8">
    <property type="entry name" value="CYSTEINE DESULFURASE 1, CHLOROPLASTIC"/>
    <property type="match status" value="1"/>
</dbReference>
<organism evidence="8">
    <name type="scientific">hydrothermal vent metagenome</name>
    <dbReference type="NCBI Taxonomy" id="652676"/>
    <lineage>
        <taxon>unclassified sequences</taxon>
        <taxon>metagenomes</taxon>
        <taxon>ecological metagenomes</taxon>
    </lineage>
</organism>
<evidence type="ECO:0000313" key="8">
    <source>
        <dbReference type="EMBL" id="VAW30014.1"/>
    </source>
</evidence>
<dbReference type="InterPro" id="IPR015421">
    <property type="entry name" value="PyrdxlP-dep_Trfase_major"/>
</dbReference>
<dbReference type="Gene3D" id="3.40.640.10">
    <property type="entry name" value="Type I PLP-dependent aspartate aminotransferase-like (Major domain)"/>
    <property type="match status" value="1"/>
</dbReference>
<dbReference type="InterPro" id="IPR000192">
    <property type="entry name" value="Aminotrans_V_dom"/>
</dbReference>
<dbReference type="PANTHER" id="PTHR43586">
    <property type="entry name" value="CYSTEINE DESULFURASE"/>
    <property type="match status" value="1"/>
</dbReference>
<evidence type="ECO:0000256" key="5">
    <source>
        <dbReference type="ARBA" id="ARBA00022898"/>
    </source>
</evidence>
<evidence type="ECO:0000256" key="1">
    <source>
        <dbReference type="ARBA" id="ARBA00001933"/>
    </source>
</evidence>
<dbReference type="GO" id="GO:0031071">
    <property type="term" value="F:cysteine desulfurase activity"/>
    <property type="evidence" value="ECO:0007669"/>
    <property type="project" value="UniProtKB-EC"/>
</dbReference>
<proteinExistence type="inferred from homology"/>
<evidence type="ECO:0000256" key="4">
    <source>
        <dbReference type="ARBA" id="ARBA00022679"/>
    </source>
</evidence>
<dbReference type="NCBIfam" id="TIGR01979">
    <property type="entry name" value="sufS"/>
    <property type="match status" value="1"/>
</dbReference>
<dbReference type="InterPro" id="IPR015422">
    <property type="entry name" value="PyrdxlP-dep_Trfase_small"/>
</dbReference>
<keyword evidence="4 8" id="KW-0808">Transferase</keyword>
<comment type="similarity">
    <text evidence="2">Belongs to the class-V pyridoxal-phosphate-dependent aminotransferase family. Csd subfamily.</text>
</comment>
<comment type="cofactor">
    <cofactor evidence="1">
        <name>pyridoxal 5'-phosphate</name>
        <dbReference type="ChEBI" id="CHEBI:597326"/>
    </cofactor>
</comment>
<gene>
    <name evidence="8" type="ORF">MNBD_BACTEROID07-1729</name>
</gene>